<evidence type="ECO:0000256" key="5">
    <source>
        <dbReference type="ARBA" id="ARBA00022977"/>
    </source>
</evidence>
<evidence type="ECO:0000313" key="8">
    <source>
        <dbReference type="Proteomes" id="UP001596266"/>
    </source>
</evidence>
<dbReference type="Gene3D" id="3.40.1190.20">
    <property type="match status" value="1"/>
</dbReference>
<keyword evidence="5" id="KW-0784">Thiamine biosynthesis</keyword>
<dbReference type="NCBIfam" id="TIGR00097">
    <property type="entry name" value="HMP-P_kinase"/>
    <property type="match status" value="1"/>
</dbReference>
<name>A0ABW1X112_9ACTN</name>
<comment type="caution">
    <text evidence="7">The sequence shown here is derived from an EMBL/GenBank/DDBJ whole genome shotgun (WGS) entry which is preliminary data.</text>
</comment>
<comment type="pathway">
    <text evidence="4">Cofactor biosynthesis; thiamine diphosphate biosynthesis; 4-amino-2-methyl-5-diphosphomethylpyrimidine from 5-amino-1-(5-phospho-D-ribosyl)imidazole: step 3/3.</text>
</comment>
<dbReference type="GO" id="GO:0008972">
    <property type="term" value="F:phosphomethylpyrimidine kinase activity"/>
    <property type="evidence" value="ECO:0007669"/>
    <property type="project" value="UniProtKB-EC"/>
</dbReference>
<evidence type="ECO:0000256" key="2">
    <source>
        <dbReference type="ARBA" id="ARBA00000565"/>
    </source>
</evidence>
<reference evidence="8" key="1">
    <citation type="journal article" date="2019" name="Int. J. Syst. Evol. Microbiol.">
        <title>The Global Catalogue of Microorganisms (GCM) 10K type strain sequencing project: providing services to taxonomists for standard genome sequencing and annotation.</title>
        <authorList>
            <consortium name="The Broad Institute Genomics Platform"/>
            <consortium name="The Broad Institute Genome Sequencing Center for Infectious Disease"/>
            <person name="Wu L."/>
            <person name="Ma J."/>
        </authorList>
    </citation>
    <scope>NUCLEOTIDE SEQUENCE [LARGE SCALE GENOMIC DNA]</scope>
    <source>
        <strain evidence="8">CGMCC 1.15277</strain>
    </source>
</reference>
<dbReference type="EC" id="2.7.1.49" evidence="7"/>
<dbReference type="PANTHER" id="PTHR20858:SF17">
    <property type="entry name" value="HYDROXYMETHYLPYRIMIDINE_PHOSPHOMETHYLPYRIMIDINE KINASE THI20-RELATED"/>
    <property type="match status" value="1"/>
</dbReference>
<dbReference type="InterPro" id="IPR004399">
    <property type="entry name" value="HMP/HMP-P_kinase_dom"/>
</dbReference>
<comment type="catalytic activity">
    <reaction evidence="1">
        <text>4-amino-5-hydroxymethyl-2-methylpyrimidine + ATP = 4-amino-2-methyl-5-(phosphooxymethyl)pyrimidine + ADP + H(+)</text>
        <dbReference type="Rhea" id="RHEA:23096"/>
        <dbReference type="ChEBI" id="CHEBI:15378"/>
        <dbReference type="ChEBI" id="CHEBI:16892"/>
        <dbReference type="ChEBI" id="CHEBI:30616"/>
        <dbReference type="ChEBI" id="CHEBI:58354"/>
        <dbReference type="ChEBI" id="CHEBI:456216"/>
        <dbReference type="EC" id="2.7.1.49"/>
    </reaction>
</comment>
<dbReference type="Pfam" id="PF08543">
    <property type="entry name" value="Phos_pyr_kin"/>
    <property type="match status" value="1"/>
</dbReference>
<feature type="domain" description="Pyridoxamine kinase/Phosphomethylpyrimidine kinase" evidence="6">
    <location>
        <begin position="12"/>
        <end position="261"/>
    </location>
</feature>
<keyword evidence="7" id="KW-0808">Transferase</keyword>
<dbReference type="InterPro" id="IPR029056">
    <property type="entry name" value="Ribokinase-like"/>
</dbReference>
<organism evidence="7 8">
    <name type="scientific">Luteococcus sanguinis</name>
    <dbReference type="NCBI Taxonomy" id="174038"/>
    <lineage>
        <taxon>Bacteria</taxon>
        <taxon>Bacillati</taxon>
        <taxon>Actinomycetota</taxon>
        <taxon>Actinomycetes</taxon>
        <taxon>Propionibacteriales</taxon>
        <taxon>Propionibacteriaceae</taxon>
        <taxon>Luteococcus</taxon>
    </lineage>
</organism>
<evidence type="ECO:0000313" key="7">
    <source>
        <dbReference type="EMBL" id="MFC6397021.1"/>
    </source>
</evidence>
<dbReference type="InterPro" id="IPR013749">
    <property type="entry name" value="PM/HMP-P_kinase-1"/>
</dbReference>
<dbReference type="GO" id="GO:0008902">
    <property type="term" value="F:hydroxymethylpyrimidine kinase activity"/>
    <property type="evidence" value="ECO:0007669"/>
    <property type="project" value="UniProtKB-EC"/>
</dbReference>
<dbReference type="CDD" id="cd01169">
    <property type="entry name" value="HMPP_kinase"/>
    <property type="match status" value="1"/>
</dbReference>
<evidence type="ECO:0000256" key="4">
    <source>
        <dbReference type="ARBA" id="ARBA00004769"/>
    </source>
</evidence>
<dbReference type="PANTHER" id="PTHR20858">
    <property type="entry name" value="PHOSPHOMETHYLPYRIMIDINE KINASE"/>
    <property type="match status" value="1"/>
</dbReference>
<keyword evidence="7" id="KW-0418">Kinase</keyword>
<proteinExistence type="predicted"/>
<dbReference type="RefSeq" id="WP_343884779.1">
    <property type="nucleotide sequence ID" value="NZ_BAAAKI010000003.1"/>
</dbReference>
<dbReference type="Proteomes" id="UP001596266">
    <property type="component" value="Unassembled WGS sequence"/>
</dbReference>
<evidence type="ECO:0000256" key="1">
    <source>
        <dbReference type="ARBA" id="ARBA00000151"/>
    </source>
</evidence>
<dbReference type="EC" id="2.7.4.7" evidence="7"/>
<accession>A0ABW1X112</accession>
<protein>
    <submittedName>
        <fullName evidence="7">Bifunctional hydroxymethylpyrimidine kinase/phosphomethylpyrimidine kinase</fullName>
        <ecNumber evidence="7">2.7.1.49</ecNumber>
        <ecNumber evidence="7">2.7.4.7</ecNumber>
    </submittedName>
</protein>
<keyword evidence="8" id="KW-1185">Reference proteome</keyword>
<gene>
    <name evidence="7" type="primary">thiD</name>
    <name evidence="7" type="ORF">ACFP57_08515</name>
</gene>
<dbReference type="SUPFAM" id="SSF53613">
    <property type="entry name" value="Ribokinase-like"/>
    <property type="match status" value="1"/>
</dbReference>
<comment type="function">
    <text evidence="3">Catalyzes the phosphorylation of hydroxymethylpyrimidine phosphate (HMP-P) to HMP-PP, and of HMP to HMP-P.</text>
</comment>
<sequence length="274" mass="28664">MTITTLSIAGVDPSGGAGIFADVKTFSALGAYGMGIVTALTAQSTQGVTGFVATDAGFVTQQWTTLADDILPDAIKIGMLANAEVARAVGEIVDDYRARGGQHVVLDPVMVATSGDRLLDADSEAAVLSLVPKASLITPNLPEAAVLLGIDEARSDDEMPAQARALLDLGAERVLLKAGHLAGPESVDVYGDETGLVRLSAHRVTTTNTHGTGCTLSSAIAALRPRRDDWLAAVTDAKAWLTHALEHADELAVGQGHGPVHHFWDIWDDEQEGR</sequence>
<evidence type="ECO:0000259" key="6">
    <source>
        <dbReference type="Pfam" id="PF08543"/>
    </source>
</evidence>
<comment type="catalytic activity">
    <reaction evidence="2">
        <text>4-amino-2-methyl-5-(phosphooxymethyl)pyrimidine + ATP = 4-amino-2-methyl-5-(diphosphooxymethyl)pyrimidine + ADP</text>
        <dbReference type="Rhea" id="RHEA:19893"/>
        <dbReference type="ChEBI" id="CHEBI:30616"/>
        <dbReference type="ChEBI" id="CHEBI:57841"/>
        <dbReference type="ChEBI" id="CHEBI:58354"/>
        <dbReference type="ChEBI" id="CHEBI:456216"/>
        <dbReference type="EC" id="2.7.4.7"/>
    </reaction>
</comment>
<dbReference type="EMBL" id="JBHSUA010000018">
    <property type="protein sequence ID" value="MFC6397021.1"/>
    <property type="molecule type" value="Genomic_DNA"/>
</dbReference>
<evidence type="ECO:0000256" key="3">
    <source>
        <dbReference type="ARBA" id="ARBA00003848"/>
    </source>
</evidence>